<dbReference type="Gene3D" id="3.90.1570.30">
    <property type="match status" value="1"/>
</dbReference>
<dbReference type="Proteomes" id="UP000658202">
    <property type="component" value="Unassembled WGS sequence"/>
</dbReference>
<evidence type="ECO:0000259" key="2">
    <source>
        <dbReference type="PROSITE" id="PS51192"/>
    </source>
</evidence>
<dbReference type="NCBIfam" id="NF008521">
    <property type="entry name" value="PRK11448.1"/>
    <property type="match status" value="1"/>
</dbReference>
<organism evidence="5 6">
    <name type="scientific">Epilithonimonas arachidiradicis</name>
    <dbReference type="NCBI Taxonomy" id="1617282"/>
    <lineage>
        <taxon>Bacteria</taxon>
        <taxon>Pseudomonadati</taxon>
        <taxon>Bacteroidota</taxon>
        <taxon>Flavobacteriia</taxon>
        <taxon>Flavobacteriales</taxon>
        <taxon>Weeksellaceae</taxon>
        <taxon>Chryseobacterium group</taxon>
        <taxon>Epilithonimonas</taxon>
    </lineage>
</organism>
<sequence>MADLSSFNFLCEAYPSLFHQARLAESLYYVDASSSISKARLFGEKLIKLIADLEVENLNGRNQVESIQFLQNRNVFPDAIGSLFHTIRKSGNDASHNGESTKQQALFVLKKLFTLSRWFYETYENDYVEAKVYELPPEQSKVETEKLNEKLADLAEQIQDYQNKIEILNQSKQTINSRRVKSIESANRIDWSEQETRLELIDKQLRDAGWECDTEKINYKYHKTLPEKGRNIAIAEWPCGSKYADYALFIGLELYGLVEAKKYRLDISTDLRQSKVYAEKITANDSFQLLGKWENLKAPFLFSTNGRKYLEQIKTKSGIWFQDIRINTNHAYPLRGWLSPDGLKEIYERDTESANKKLTDSDYDYLNSPQGLNLRDYQIEAIKSVENKLIEYPQDRRALLVMATGTGKTRTINGLIYRLIKANRFKRILFLTDRTLLASQAKDSVKENKIEDQQSFGGIYKFEDTSITQPDSETRLHFATVQSMVKRLFYSENPLTVDTYDCVIVDEAHRGYQLDKEMNEDDFGIRNEDDYVAQYRKVLDYFDAFKIGMTATPALHTKEIFGDSVFDYSYRQAVIDGNLVDHEPPYNISTNLNSEGIKWEKGEKPQAYDAETGEITDLEALDDELKFDVEHFNKQVLNDNFNRAVVKYLAENLDPNGNEKTLIFAARDSHADTILYMLKEEFQNIGVDVHNKAIEKITGSVYDNAQLTRDFKNERYPNVVITVDLLSTGVDVPSICNIVFMRRVQSRILYEQMLGRATRLCPEIGKEAFKIYDAVRLYEALQDYTQMQTVSNPSYSFEQLVAETDKITNEQRLNSQIEQIVAKLQRKSKLIETHQQEHIKLHTDGKSIAELIADLKNTPSSEIKSKVEQLSSLWNYLDNKVYKKYTQVYSTHEDSVKEVTRGYGNAEKPEDYIEGFKKFIAENINTIAAINIICNKPQELDRKSLRELKLILDEKGFNEISLNTAWKSAKNIDIAADIIAYIRTLSMGVDLISPQERVKNAISKIKSSRDWNIHQLKWIDRFEKQLLAESILTKKDLDLKPFLDEGGFNRINKIFNNELEDLIVELNNDLYSA</sequence>
<dbReference type="GO" id="GO:0016787">
    <property type="term" value="F:hydrolase activity"/>
    <property type="evidence" value="ECO:0007669"/>
    <property type="project" value="InterPro"/>
</dbReference>
<reference evidence="4" key="4">
    <citation type="submission" date="2024-05" db="EMBL/GenBank/DDBJ databases">
        <authorList>
            <person name="Sun Q."/>
            <person name="Sedlacek I."/>
        </authorList>
    </citation>
    <scope>NUCLEOTIDE SEQUENCE</scope>
    <source>
        <strain evidence="4">CCM 8490</strain>
    </source>
</reference>
<evidence type="ECO:0000313" key="7">
    <source>
        <dbReference type="Proteomes" id="UP000658202"/>
    </source>
</evidence>
<dbReference type="SMART" id="SM00487">
    <property type="entry name" value="DEXDc"/>
    <property type="match status" value="1"/>
</dbReference>
<protein>
    <submittedName>
        <fullName evidence="5">Type I restriction enzyme R subunit</fullName>
    </submittedName>
    <submittedName>
        <fullName evidence="4">Type I restriction-modification system deoxyribonuclease</fullName>
    </submittedName>
</protein>
<dbReference type="CDD" id="cd18799">
    <property type="entry name" value="SF2_C_EcoAI-like"/>
    <property type="match status" value="1"/>
</dbReference>
<dbReference type="PROSITE" id="PS51192">
    <property type="entry name" value="HELICASE_ATP_BIND_1"/>
    <property type="match status" value="1"/>
</dbReference>
<comment type="caution">
    <text evidence="5">The sequence shown here is derived from an EMBL/GenBank/DDBJ whole genome shotgun (WGS) entry which is preliminary data.</text>
</comment>
<evidence type="ECO:0000313" key="5">
    <source>
        <dbReference type="EMBL" id="RKE79564.1"/>
    </source>
</evidence>
<dbReference type="PROSITE" id="PS51194">
    <property type="entry name" value="HELICASE_CTER"/>
    <property type="match status" value="1"/>
</dbReference>
<dbReference type="InterPro" id="IPR001650">
    <property type="entry name" value="Helicase_C-like"/>
</dbReference>
<dbReference type="CDD" id="cd18032">
    <property type="entry name" value="DEXHc_RE_I_III_res"/>
    <property type="match status" value="1"/>
</dbReference>
<evidence type="ECO:0000256" key="1">
    <source>
        <dbReference type="SAM" id="Coils"/>
    </source>
</evidence>
<dbReference type="SUPFAM" id="SSF52540">
    <property type="entry name" value="P-loop containing nucleoside triphosphate hydrolases"/>
    <property type="match status" value="1"/>
</dbReference>
<dbReference type="GO" id="GO:0003677">
    <property type="term" value="F:DNA binding"/>
    <property type="evidence" value="ECO:0007669"/>
    <property type="project" value="InterPro"/>
</dbReference>
<reference evidence="5 6" key="2">
    <citation type="submission" date="2018-09" db="EMBL/GenBank/DDBJ databases">
        <title>Genomic Encyclopedia of Archaeal and Bacterial Type Strains, Phase II (KMG-II): from individual species to whole genera.</title>
        <authorList>
            <person name="Goeker M."/>
        </authorList>
    </citation>
    <scope>NUCLEOTIDE SEQUENCE [LARGE SCALE GENOMIC DNA]</scope>
    <source>
        <strain evidence="5 6">DSM 27620</strain>
    </source>
</reference>
<dbReference type="AlphaFoldDB" id="A0A420CMB6"/>
<dbReference type="OrthoDB" id="9759819at2"/>
<proteinExistence type="predicted"/>
<evidence type="ECO:0000259" key="3">
    <source>
        <dbReference type="PROSITE" id="PS51194"/>
    </source>
</evidence>
<dbReference type="InterPro" id="IPR013670">
    <property type="entry name" value="EcoEI_R_C_dom"/>
</dbReference>
<dbReference type="InterPro" id="IPR050742">
    <property type="entry name" value="Helicase_Restrict-Modif_Enz"/>
</dbReference>
<reference evidence="7" key="3">
    <citation type="journal article" date="2019" name="Int. J. Syst. Evol. Microbiol.">
        <title>The Global Catalogue of Microorganisms (GCM) 10K type strain sequencing project: providing services to taxonomists for standard genome sequencing and annotation.</title>
        <authorList>
            <consortium name="The Broad Institute Genomics Platform"/>
            <consortium name="The Broad Institute Genome Sequencing Center for Infectious Disease"/>
            <person name="Wu L."/>
            <person name="Ma J."/>
        </authorList>
    </citation>
    <scope>NUCLEOTIDE SEQUENCE [LARGE SCALE GENOMIC DNA]</scope>
    <source>
        <strain evidence="7">CCM 8490</strain>
    </source>
</reference>
<dbReference type="EMBL" id="RAQH01000011">
    <property type="protein sequence ID" value="RKE79564.1"/>
    <property type="molecule type" value="Genomic_DNA"/>
</dbReference>
<feature type="coiled-coil region" evidence="1">
    <location>
        <begin position="807"/>
        <end position="837"/>
    </location>
</feature>
<dbReference type="GO" id="GO:0005829">
    <property type="term" value="C:cytosol"/>
    <property type="evidence" value="ECO:0007669"/>
    <property type="project" value="TreeGrafter"/>
</dbReference>
<dbReference type="EMBL" id="BMCW01000009">
    <property type="protein sequence ID" value="GGG66220.1"/>
    <property type="molecule type" value="Genomic_DNA"/>
</dbReference>
<dbReference type="PANTHER" id="PTHR47396">
    <property type="entry name" value="TYPE I RESTRICTION ENZYME ECOKI R PROTEIN"/>
    <property type="match status" value="1"/>
</dbReference>
<gene>
    <name evidence="4" type="primary">hsdR</name>
    <name evidence="5" type="ORF">BXY58_3216</name>
    <name evidence="4" type="ORF">GCM10007332_31080</name>
</gene>
<dbReference type="Pfam" id="PF00271">
    <property type="entry name" value="Helicase_C"/>
    <property type="match status" value="1"/>
</dbReference>
<dbReference type="GO" id="GO:0006304">
    <property type="term" value="P:DNA modification"/>
    <property type="evidence" value="ECO:0007669"/>
    <property type="project" value="InterPro"/>
</dbReference>
<dbReference type="Gene3D" id="3.40.50.300">
    <property type="entry name" value="P-loop containing nucleotide triphosphate hydrolases"/>
    <property type="match status" value="2"/>
</dbReference>
<feature type="domain" description="Helicase ATP-binding" evidence="2">
    <location>
        <begin position="389"/>
        <end position="571"/>
    </location>
</feature>
<reference evidence="4" key="1">
    <citation type="journal article" date="2014" name="Int. J. Syst. Evol. Microbiol.">
        <title>Complete genome of a new Firmicutes species belonging to the dominant human colonic microbiota ('Ruminococcus bicirculans') reveals two chromosomes and a selective capacity to utilize plant glucans.</title>
        <authorList>
            <consortium name="NISC Comparative Sequencing Program"/>
            <person name="Wegmann U."/>
            <person name="Louis P."/>
            <person name="Goesmann A."/>
            <person name="Henrissat B."/>
            <person name="Duncan S.H."/>
            <person name="Flint H.J."/>
        </authorList>
    </citation>
    <scope>NUCLEOTIDE SEQUENCE</scope>
    <source>
        <strain evidence="4">CCM 8490</strain>
    </source>
</reference>
<feature type="domain" description="Helicase C-terminal" evidence="3">
    <location>
        <begin position="640"/>
        <end position="808"/>
    </location>
</feature>
<feature type="coiled-coil region" evidence="1">
    <location>
        <begin position="144"/>
        <end position="178"/>
    </location>
</feature>
<keyword evidence="7" id="KW-1185">Reference proteome</keyword>
<evidence type="ECO:0000313" key="4">
    <source>
        <dbReference type="EMBL" id="GGG66220.1"/>
    </source>
</evidence>
<accession>A0A420CMB6</accession>
<dbReference type="Pfam" id="PF08463">
    <property type="entry name" value="EcoEI_R_C"/>
    <property type="match status" value="1"/>
</dbReference>
<name>A0A420CMB6_9FLAO</name>
<dbReference type="InterPro" id="IPR027417">
    <property type="entry name" value="P-loop_NTPase"/>
</dbReference>
<dbReference type="RefSeq" id="WP_120214754.1">
    <property type="nucleotide sequence ID" value="NZ_BMCW01000009.1"/>
</dbReference>
<dbReference type="Pfam" id="PF04851">
    <property type="entry name" value="ResIII"/>
    <property type="match status" value="1"/>
</dbReference>
<dbReference type="Proteomes" id="UP000285906">
    <property type="component" value="Unassembled WGS sequence"/>
</dbReference>
<dbReference type="InterPro" id="IPR006935">
    <property type="entry name" value="Helicase/UvrB_N"/>
</dbReference>
<dbReference type="InterPro" id="IPR014001">
    <property type="entry name" value="Helicase_ATP-bd"/>
</dbReference>
<keyword evidence="1" id="KW-0175">Coiled coil</keyword>
<dbReference type="SMART" id="SM00490">
    <property type="entry name" value="HELICc"/>
    <property type="match status" value="1"/>
</dbReference>
<evidence type="ECO:0000313" key="6">
    <source>
        <dbReference type="Proteomes" id="UP000285906"/>
    </source>
</evidence>
<dbReference type="PANTHER" id="PTHR47396:SF1">
    <property type="entry name" value="ATP-DEPENDENT HELICASE IRC3-RELATED"/>
    <property type="match status" value="1"/>
</dbReference>
<dbReference type="GO" id="GO:0005524">
    <property type="term" value="F:ATP binding"/>
    <property type="evidence" value="ECO:0007669"/>
    <property type="project" value="InterPro"/>
</dbReference>